<keyword evidence="7" id="KW-0288">FMN</keyword>
<keyword evidence="6 7" id="KW-0472">Membrane</keyword>
<evidence type="ECO:0000313" key="9">
    <source>
        <dbReference type="EMBL" id="WRS39546.1"/>
    </source>
</evidence>
<comment type="function">
    <text evidence="7">Part of the MsrPQ system that repairs oxidized periplasmic proteins containing methionine sulfoxide residues (Met-O), using respiratory chain electrons. Thus protects these proteins from oxidative-stress damage caused by reactive species of oxygen and chlorine generated by the host defense mechanisms. MsrPQ is essential for the maintenance of envelope integrity under bleach stress, rescuing a wide series of structurally unrelated periplasmic proteins from methionine oxidation. MsrQ provides electrons for reduction to the reductase catalytic subunit MsrP, using the quinone pool of the respiratory chain.</text>
</comment>
<comment type="subcellular location">
    <subcellularLocation>
        <location evidence="7">Cell membrane</location>
        <topology evidence="7">Multi-pass membrane protein</topology>
    </subcellularLocation>
    <subcellularLocation>
        <location evidence="1">Membrane</location>
        <topology evidence="1">Multi-pass membrane protein</topology>
    </subcellularLocation>
</comment>
<feature type="transmembrane region" description="Helical" evidence="7">
    <location>
        <begin position="43"/>
        <end position="64"/>
    </location>
</feature>
<dbReference type="HAMAP" id="MF_01207">
    <property type="entry name" value="MsrQ"/>
    <property type="match status" value="1"/>
</dbReference>
<comment type="cofactor">
    <cofactor evidence="7">
        <name>FMN</name>
        <dbReference type="ChEBI" id="CHEBI:58210"/>
    </cofactor>
    <text evidence="7">Binds 1 FMN per subunit.</text>
</comment>
<keyword evidence="4 7" id="KW-1133">Transmembrane helix</keyword>
<keyword evidence="7" id="KW-0285">Flavoprotein</keyword>
<dbReference type="Pfam" id="PF01794">
    <property type="entry name" value="Ferric_reduct"/>
    <property type="match status" value="1"/>
</dbReference>
<feature type="transmembrane region" description="Helical" evidence="7">
    <location>
        <begin position="76"/>
        <end position="94"/>
    </location>
</feature>
<name>A0ABZ1CJY0_9PROT</name>
<evidence type="ECO:0000259" key="8">
    <source>
        <dbReference type="Pfam" id="PF01794"/>
    </source>
</evidence>
<protein>
    <recommendedName>
        <fullName evidence="7">Protein-methionine-sulfoxide reductase heme-binding subunit MsrQ</fullName>
    </recommendedName>
    <alternativeName>
        <fullName evidence="7">Flavocytochrome MsrQ</fullName>
    </alternativeName>
</protein>
<evidence type="ECO:0000256" key="3">
    <source>
        <dbReference type="ARBA" id="ARBA00022692"/>
    </source>
</evidence>
<dbReference type="PANTHER" id="PTHR36964">
    <property type="entry name" value="PROTEIN-METHIONINE-SULFOXIDE REDUCTASE HEME-BINDING SUBUNIT MSRQ"/>
    <property type="match status" value="1"/>
</dbReference>
<evidence type="ECO:0000256" key="1">
    <source>
        <dbReference type="ARBA" id="ARBA00004141"/>
    </source>
</evidence>
<evidence type="ECO:0000256" key="6">
    <source>
        <dbReference type="ARBA" id="ARBA00023136"/>
    </source>
</evidence>
<dbReference type="RefSeq" id="WP_324780077.1">
    <property type="nucleotide sequence ID" value="NZ_CP141769.1"/>
</dbReference>
<comment type="similarity">
    <text evidence="7">Belongs to the MsrQ family.</text>
</comment>
<keyword evidence="7" id="KW-0349">Heme</keyword>
<comment type="cofactor">
    <cofactor evidence="7">
        <name>heme b</name>
        <dbReference type="ChEBI" id="CHEBI:60344"/>
    </cofactor>
    <text evidence="7">Binds 1 heme b (iron(II)-protoporphyrin IX) group per subunit.</text>
</comment>
<dbReference type="Proteomes" id="UP001334732">
    <property type="component" value="Chromosome"/>
</dbReference>
<evidence type="ECO:0000256" key="4">
    <source>
        <dbReference type="ARBA" id="ARBA00022989"/>
    </source>
</evidence>
<keyword evidence="7" id="KW-0249">Electron transport</keyword>
<evidence type="ECO:0000256" key="7">
    <source>
        <dbReference type="HAMAP-Rule" id="MF_01207"/>
    </source>
</evidence>
<comment type="caution">
    <text evidence="7">Lacks conserved residue(s) required for the propagation of feature annotation.</text>
</comment>
<dbReference type="InterPro" id="IPR022837">
    <property type="entry name" value="MsrQ-like"/>
</dbReference>
<evidence type="ECO:0000256" key="2">
    <source>
        <dbReference type="ARBA" id="ARBA00022448"/>
    </source>
</evidence>
<comment type="subunit">
    <text evidence="7">Heterodimer of a catalytic subunit (MsrP) and a heme-binding subunit (MsrQ).</text>
</comment>
<feature type="domain" description="Ferric oxidoreductase" evidence="8">
    <location>
        <begin position="44"/>
        <end position="158"/>
    </location>
</feature>
<reference evidence="9 10" key="1">
    <citation type="submission" date="2023-12" db="EMBL/GenBank/DDBJ databases">
        <title>Thiobacillus sedimentum sp. nov., a chemolithoautotrophic sulfur-oxidizing bacterium isolated from freshwater sediment.</title>
        <authorList>
            <person name="Luo J."/>
            <person name="Dai C."/>
        </authorList>
    </citation>
    <scope>NUCLEOTIDE SEQUENCE [LARGE SCALE GENOMIC DNA]</scope>
    <source>
        <strain evidence="9 10">SCUT-2</strain>
    </source>
</reference>
<keyword evidence="7" id="KW-1003">Cell membrane</keyword>
<feature type="transmembrane region" description="Helical" evidence="7">
    <location>
        <begin position="114"/>
        <end position="134"/>
    </location>
</feature>
<sequence length="206" mass="23333">MGAWLRNPKVWLLTACLLPLLRLVVLGSRGGLGANPIEFITHSTGTWTLVGLMATLAITPLRRLTGWSRLLRYRRMLGLFSFFYASLHFLTYLWLDQFFDLAAIARDIVKRPFITVGFAAWVLLLPLAATSTRAMMRRLGRHWQQLHRLVYVVALLGVVHYLWLAKKDLTQPLIYGAVLATLLVLRLPWAASALRALRAHIAPARP</sequence>
<dbReference type="PANTHER" id="PTHR36964:SF1">
    <property type="entry name" value="PROTEIN-METHIONINE-SULFOXIDE REDUCTASE HEME-BINDING SUBUNIT MSRQ"/>
    <property type="match status" value="1"/>
</dbReference>
<keyword evidence="5 7" id="KW-0408">Iron</keyword>
<evidence type="ECO:0000256" key="5">
    <source>
        <dbReference type="ARBA" id="ARBA00023004"/>
    </source>
</evidence>
<organism evidence="9 10">
    <name type="scientific">Thiobacillus sedimenti</name>
    <dbReference type="NCBI Taxonomy" id="3110231"/>
    <lineage>
        <taxon>Bacteria</taxon>
        <taxon>Pseudomonadati</taxon>
        <taxon>Pseudomonadota</taxon>
        <taxon>Betaproteobacteria</taxon>
        <taxon>Nitrosomonadales</taxon>
        <taxon>Thiobacillaceae</taxon>
        <taxon>Thiobacillus</taxon>
    </lineage>
</organism>
<gene>
    <name evidence="7" type="primary">msrQ</name>
    <name evidence="9" type="ORF">VA613_01375</name>
</gene>
<keyword evidence="10" id="KW-1185">Reference proteome</keyword>
<accession>A0ABZ1CJY0</accession>
<dbReference type="EMBL" id="CP141769">
    <property type="protein sequence ID" value="WRS39546.1"/>
    <property type="molecule type" value="Genomic_DNA"/>
</dbReference>
<keyword evidence="3 7" id="KW-0812">Transmembrane</keyword>
<feature type="transmembrane region" description="Helical" evidence="7">
    <location>
        <begin position="146"/>
        <end position="163"/>
    </location>
</feature>
<keyword evidence="2 7" id="KW-0813">Transport</keyword>
<keyword evidence="7" id="KW-0479">Metal-binding</keyword>
<proteinExistence type="inferred from homology"/>
<dbReference type="InterPro" id="IPR013130">
    <property type="entry name" value="Fe3_Rdtase_TM_dom"/>
</dbReference>
<evidence type="ECO:0000313" key="10">
    <source>
        <dbReference type="Proteomes" id="UP001334732"/>
    </source>
</evidence>
<feature type="transmembrane region" description="Helical" evidence="7">
    <location>
        <begin position="169"/>
        <end position="189"/>
    </location>
</feature>